<dbReference type="InterPro" id="IPR041171">
    <property type="entry name" value="SDR_Ig"/>
</dbReference>
<evidence type="ECO:0000256" key="7">
    <source>
        <dbReference type="SAM" id="MobiDB-lite"/>
    </source>
</evidence>
<dbReference type="Gene3D" id="2.60.40.740">
    <property type="match status" value="1"/>
</dbReference>
<dbReference type="Proteomes" id="UP001596288">
    <property type="component" value="Unassembled WGS sequence"/>
</dbReference>
<dbReference type="PANTHER" id="PTHR36108:SF13">
    <property type="entry name" value="COLOSSIN-B-RELATED"/>
    <property type="match status" value="1"/>
</dbReference>
<reference evidence="12" key="1">
    <citation type="journal article" date="2019" name="Int. J. Syst. Evol. Microbiol.">
        <title>The Global Catalogue of Microorganisms (GCM) 10K type strain sequencing project: providing services to taxonomists for standard genome sequencing and annotation.</title>
        <authorList>
            <consortium name="The Broad Institute Genomics Platform"/>
            <consortium name="The Broad Institute Genome Sequencing Center for Infectious Disease"/>
            <person name="Wu L."/>
            <person name="Ma J."/>
        </authorList>
    </citation>
    <scope>NUCLEOTIDE SEQUENCE [LARGE SCALE GENOMIC DNA]</scope>
    <source>
        <strain evidence="12">CCM 8927</strain>
    </source>
</reference>
<feature type="compositionally biased region" description="Low complexity" evidence="7">
    <location>
        <begin position="671"/>
        <end position="699"/>
    </location>
</feature>
<dbReference type="Pfam" id="PF17961">
    <property type="entry name" value="Big_8"/>
    <property type="match status" value="1"/>
</dbReference>
<evidence type="ECO:0000256" key="4">
    <source>
        <dbReference type="ARBA" id="ARBA00022525"/>
    </source>
</evidence>
<feature type="chain" id="PRO_5045889438" evidence="9">
    <location>
        <begin position="32"/>
        <end position="730"/>
    </location>
</feature>
<evidence type="ECO:0000256" key="5">
    <source>
        <dbReference type="ARBA" id="ARBA00022729"/>
    </source>
</evidence>
<feature type="transmembrane region" description="Helical" evidence="8">
    <location>
        <begin position="707"/>
        <end position="725"/>
    </location>
</feature>
<evidence type="ECO:0000256" key="6">
    <source>
        <dbReference type="ARBA" id="ARBA00023088"/>
    </source>
</evidence>
<gene>
    <name evidence="11" type="ORF">ACFQAV_06795</name>
</gene>
<dbReference type="InterPro" id="IPR019931">
    <property type="entry name" value="LPXTG_anchor"/>
</dbReference>
<evidence type="ECO:0000256" key="1">
    <source>
        <dbReference type="ARBA" id="ARBA00004168"/>
    </source>
</evidence>
<feature type="domain" description="Gram-positive cocci surface proteins LPxTG" evidence="10">
    <location>
        <begin position="700"/>
        <end position="730"/>
    </location>
</feature>
<dbReference type="PROSITE" id="PS50847">
    <property type="entry name" value="GRAM_POS_ANCHORING"/>
    <property type="match status" value="1"/>
</dbReference>
<evidence type="ECO:0000313" key="11">
    <source>
        <dbReference type="EMBL" id="MFC6176542.1"/>
    </source>
</evidence>
<protein>
    <submittedName>
        <fullName evidence="11">SpaA isopeptide-forming pilin-related protein</fullName>
    </submittedName>
</protein>
<evidence type="ECO:0000256" key="3">
    <source>
        <dbReference type="ARBA" id="ARBA00022512"/>
    </source>
</evidence>
<dbReference type="NCBIfam" id="TIGR01167">
    <property type="entry name" value="LPXTG_anchor"/>
    <property type="match status" value="1"/>
</dbReference>
<sequence length="730" mass="77259">MGNKLRNFLVAFVAALGLVVLAFSSQTTTQAATNYNTNDLLSGMSIQQKNYGTASDVNLTLDWDASGKELHDGDTWTIELPDTLKVRNDGEVIQLKDKDENVIGEAVLNADNTITVTFNENVEGKQDFSGSLNIASGIGPGKGAVIGDNNVIIGDKNDNMTVTSSDADFSKKGTIGTDENGNAIVTWTILVNRNSQNFPNLTVSDFIDPSTSGQTYVPGSVKVYEAAWTSPGYYKKSGPISSGSYTLNEESNGFTLSNLPKDDQFYAITLQTKINDPENMAGVKFRNHADFTWSNGGSGNSSNVNKDSADGSVTSNTNSGSGNGNDIKGNVTLTKLDANNESEVLAGATYSLYKEDGTLVESGLTTDSNGQISVSNLDKGNYYFLETTPPTGFEPNGNEVPFSITGNTAATVNVTAEDEPETDVDADKEGSIVIMKMDDETGYRLAGAEFTVTDENDNVVGTITTDALGIGHLYNLKQGTYTITETKAPNDYLTTDKTQTVTIDKDNLTPALFVFKNTKESVFDDSYNVTLQKFDRSNMTTGVPGAEYTLYTADGTPIETRVTDKDGMIAIDGLKPGDYYFLETKAPDGFDSNPKKLHFTIVSGTETVEAVETSDPRSEGGSGGNNGGDGGNTTDPGDNGGNEGNTDGNTDGNNSGNEGGDNGGIIVDPENPGSNNNGNNNGGIITNPGSNNSTNTNNTLPQTGAKSGMAVTLIGFVILLGTVYFKRRHA</sequence>
<keyword evidence="8" id="KW-0812">Transmembrane</keyword>
<comment type="caution">
    <text evidence="11">The sequence shown here is derived from an EMBL/GenBank/DDBJ whole genome shotgun (WGS) entry which is preliminary data.</text>
</comment>
<dbReference type="PANTHER" id="PTHR36108">
    <property type="entry name" value="COLOSSIN-B-RELATED"/>
    <property type="match status" value="1"/>
</dbReference>
<dbReference type="Pfam" id="PF05737">
    <property type="entry name" value="Collagen_bind"/>
    <property type="match status" value="1"/>
</dbReference>
<evidence type="ECO:0000313" key="12">
    <source>
        <dbReference type="Proteomes" id="UP001596288"/>
    </source>
</evidence>
<accession>A0ABW1RKD6</accession>
<dbReference type="InterPro" id="IPR013783">
    <property type="entry name" value="Ig-like_fold"/>
</dbReference>
<feature type="compositionally biased region" description="Gly residues" evidence="7">
    <location>
        <begin position="620"/>
        <end position="631"/>
    </location>
</feature>
<keyword evidence="12" id="KW-1185">Reference proteome</keyword>
<dbReference type="SUPFAM" id="SSF49401">
    <property type="entry name" value="Bacterial adhesins"/>
    <property type="match status" value="2"/>
</dbReference>
<dbReference type="InterPro" id="IPR008456">
    <property type="entry name" value="Collagen-bd_dom"/>
</dbReference>
<evidence type="ECO:0000256" key="9">
    <source>
        <dbReference type="SAM" id="SignalP"/>
    </source>
</evidence>
<keyword evidence="8" id="KW-1133">Transmembrane helix</keyword>
<feature type="region of interest" description="Disordered" evidence="7">
    <location>
        <begin position="294"/>
        <end position="327"/>
    </location>
</feature>
<comment type="subcellular location">
    <subcellularLocation>
        <location evidence="1">Secreted</location>
        <location evidence="1">Cell wall</location>
        <topology evidence="1">Peptidoglycan-anchor</topology>
    </subcellularLocation>
</comment>
<name>A0ABW1RKD6_9LACO</name>
<dbReference type="InterPro" id="IPR008966">
    <property type="entry name" value="Adhesion_dom_sf"/>
</dbReference>
<organism evidence="11 12">
    <name type="scientific">Companilactobacillus huachuanensis</name>
    <dbReference type="NCBI Taxonomy" id="2559914"/>
    <lineage>
        <taxon>Bacteria</taxon>
        <taxon>Bacillati</taxon>
        <taxon>Bacillota</taxon>
        <taxon>Bacilli</taxon>
        <taxon>Lactobacillales</taxon>
        <taxon>Lactobacillaceae</taxon>
        <taxon>Companilactobacillus</taxon>
    </lineage>
</organism>
<dbReference type="Pfam" id="PF17802">
    <property type="entry name" value="SpaA"/>
    <property type="match status" value="3"/>
</dbReference>
<dbReference type="RefSeq" id="WP_137611640.1">
    <property type="nucleotide sequence ID" value="NZ_BJDF01000012.1"/>
</dbReference>
<keyword evidence="5 9" id="KW-0732">Signal</keyword>
<dbReference type="EMBL" id="JBHSSF010000018">
    <property type="protein sequence ID" value="MFC6176542.1"/>
    <property type="molecule type" value="Genomic_DNA"/>
</dbReference>
<keyword evidence="4" id="KW-0964">Secreted</keyword>
<keyword evidence="3" id="KW-0134">Cell wall</keyword>
<dbReference type="Gene3D" id="2.60.40.10">
    <property type="entry name" value="Immunoglobulins"/>
    <property type="match status" value="3"/>
</dbReference>
<dbReference type="Gene3D" id="2.60.40.1280">
    <property type="match status" value="1"/>
</dbReference>
<dbReference type="SUPFAM" id="SSF49478">
    <property type="entry name" value="Cna protein B-type domain"/>
    <property type="match status" value="3"/>
</dbReference>
<evidence type="ECO:0000256" key="8">
    <source>
        <dbReference type="SAM" id="Phobius"/>
    </source>
</evidence>
<feature type="signal peptide" evidence="9">
    <location>
        <begin position="1"/>
        <end position="31"/>
    </location>
</feature>
<evidence type="ECO:0000259" key="10">
    <source>
        <dbReference type="PROSITE" id="PS50847"/>
    </source>
</evidence>
<evidence type="ECO:0000256" key="2">
    <source>
        <dbReference type="ARBA" id="ARBA00007257"/>
    </source>
</evidence>
<feature type="compositionally biased region" description="Low complexity" evidence="7">
    <location>
        <begin position="311"/>
        <end position="320"/>
    </location>
</feature>
<proteinExistence type="inferred from homology"/>
<comment type="similarity">
    <text evidence="2">Belongs to the serine-aspartate repeat-containing protein (SDr) family.</text>
</comment>
<dbReference type="InterPro" id="IPR041033">
    <property type="entry name" value="SpaA_PFL_dom_1"/>
</dbReference>
<feature type="region of interest" description="Disordered" evidence="7">
    <location>
        <begin position="607"/>
        <end position="701"/>
    </location>
</feature>
<keyword evidence="6" id="KW-0572">Peptidoglycan-anchor</keyword>
<dbReference type="InterPro" id="IPR011252">
    <property type="entry name" value="Fibrogen-bd_dom1"/>
</dbReference>
<keyword evidence="8" id="KW-0472">Membrane</keyword>
<feature type="compositionally biased region" description="Low complexity" evidence="7">
    <location>
        <begin position="644"/>
        <end position="656"/>
    </location>
</feature>